<reference evidence="1 2" key="1">
    <citation type="submission" date="2017-10" db="EMBL/GenBank/DDBJ databases">
        <title>Whole-genome sequence of three Streptococcus macedonicus strains isolated from Italian cheeses of the Veneto region.</title>
        <authorList>
            <person name="Treu L."/>
            <person name="De Diego-Diaz B."/>
            <person name="Papadimitriou K."/>
            <person name="Tsakalidou E."/>
            <person name="Corich V."/>
            <person name="Giacomini A."/>
        </authorList>
    </citation>
    <scope>NUCLEOTIDE SEQUENCE [LARGE SCALE GENOMIC DNA]</scope>
    <source>
        <strain evidence="1 2">27MV</strain>
    </source>
</reference>
<dbReference type="CDD" id="cd02908">
    <property type="entry name" value="Macro_OAADPr_deacetylase"/>
    <property type="match status" value="1"/>
</dbReference>
<dbReference type="InterPro" id="IPR002589">
    <property type="entry name" value="Macro_dom"/>
</dbReference>
<evidence type="ECO:0000313" key="1">
    <source>
        <dbReference type="EMBL" id="PHV57871.1"/>
    </source>
</evidence>
<dbReference type="SUPFAM" id="SSF52949">
    <property type="entry name" value="Macro domain-like"/>
    <property type="match status" value="1"/>
</dbReference>
<dbReference type="RefSeq" id="WP_014294369.1">
    <property type="nucleotide sequence ID" value="NZ_CP119172.1"/>
</dbReference>
<dbReference type="InterPro" id="IPR043472">
    <property type="entry name" value="Macro_dom-like"/>
</dbReference>
<dbReference type="PANTHER" id="PTHR11106">
    <property type="entry name" value="GANGLIOSIDE INDUCED DIFFERENTIATION ASSOCIATED PROTEIN 2-RELATED"/>
    <property type="match status" value="1"/>
</dbReference>
<dbReference type="Proteomes" id="UP000222913">
    <property type="component" value="Unassembled WGS sequence"/>
</dbReference>
<sequence>MTKKEMVTYLLDYLIKENPQFRAINVPSDLAGQETLLRALLNVRPPMAVSSSFLDMQNNYLQLKKAERVVVFFNHLQPIPTDDRLYVWKGDITRLKVDAIVNTANRRMLGCFQPLHDCADNAIHTYAGVQLRLDCYKLMQEQGHDEPTGTAKITPAYNLPAKFVLHTVSPAINEHLTPTDEDLLAKSYLSCLTLAEKNHLESVALSSLATDDEVHFINENAARIAIQTAKDFLEHSQFVNKIIFNVDEEEELNLYQQLLN</sequence>
<dbReference type="Gene3D" id="3.40.220.10">
    <property type="entry name" value="Leucine Aminopeptidase, subunit E, domain 1"/>
    <property type="match status" value="1"/>
</dbReference>
<proteinExistence type="predicted"/>
<comment type="caution">
    <text evidence="1">The sequence shown here is derived from an EMBL/GenBank/DDBJ whole genome shotgun (WGS) entry which is preliminary data.</text>
</comment>
<dbReference type="PROSITE" id="PS51154">
    <property type="entry name" value="MACRO"/>
    <property type="match status" value="1"/>
</dbReference>
<dbReference type="SMART" id="SM00506">
    <property type="entry name" value="A1pp"/>
    <property type="match status" value="1"/>
</dbReference>
<name>A0A081JIC9_STRMC</name>
<gene>
    <name evidence="1" type="ORF">CS010_03100</name>
</gene>
<dbReference type="EMBL" id="PEBM01000023">
    <property type="protein sequence ID" value="PHV57871.1"/>
    <property type="molecule type" value="Genomic_DNA"/>
</dbReference>
<dbReference type="PANTHER" id="PTHR11106:SF27">
    <property type="entry name" value="MACRO DOMAIN-CONTAINING PROTEIN"/>
    <property type="match status" value="1"/>
</dbReference>
<dbReference type="AlphaFoldDB" id="A0A081JIC9"/>
<dbReference type="OMA" id="QGEIILC"/>
<accession>A0A081JIC9</accession>
<evidence type="ECO:0000313" key="2">
    <source>
        <dbReference type="Proteomes" id="UP000222913"/>
    </source>
</evidence>
<dbReference type="GeneID" id="93936308"/>
<dbReference type="NCBIfam" id="NF003163">
    <property type="entry name" value="PRK04143.1"/>
    <property type="match status" value="1"/>
</dbReference>
<organism evidence="1 2">
    <name type="scientific">Streptococcus macedonicus</name>
    <name type="common">Streptococcus gallolyticus macedonicus</name>
    <dbReference type="NCBI Taxonomy" id="59310"/>
    <lineage>
        <taxon>Bacteria</taxon>
        <taxon>Bacillati</taxon>
        <taxon>Bacillota</taxon>
        <taxon>Bacilli</taxon>
        <taxon>Lactobacillales</taxon>
        <taxon>Streptococcaceae</taxon>
        <taxon>Streptococcus</taxon>
    </lineage>
</organism>
<protein>
    <submittedName>
        <fullName evidence="1">Uncharacterized protein</fullName>
    </submittedName>
</protein>
<dbReference type="Pfam" id="PF01661">
    <property type="entry name" value="Macro"/>
    <property type="match status" value="1"/>
</dbReference>